<dbReference type="InterPro" id="IPR002898">
    <property type="entry name" value="MotA_ExbB_proton_chnl"/>
</dbReference>
<accession>A0A537KIV5</accession>
<organism evidence="9 10">
    <name type="scientific">Candidatus Segetimicrobium genomatis</name>
    <dbReference type="NCBI Taxonomy" id="2569760"/>
    <lineage>
        <taxon>Bacteria</taxon>
        <taxon>Bacillati</taxon>
        <taxon>Candidatus Sysuimicrobiota</taxon>
        <taxon>Candidatus Sysuimicrobiia</taxon>
        <taxon>Candidatus Sysuimicrobiales</taxon>
        <taxon>Candidatus Segetimicrobiaceae</taxon>
        <taxon>Candidatus Segetimicrobium</taxon>
    </lineage>
</organism>
<feature type="transmembrane region" description="Helical" evidence="7">
    <location>
        <begin position="12"/>
        <end position="38"/>
    </location>
</feature>
<evidence type="ECO:0000256" key="4">
    <source>
        <dbReference type="ARBA" id="ARBA00022989"/>
    </source>
</evidence>
<dbReference type="Proteomes" id="UP000319353">
    <property type="component" value="Unassembled WGS sequence"/>
</dbReference>
<evidence type="ECO:0000259" key="8">
    <source>
        <dbReference type="Pfam" id="PF01618"/>
    </source>
</evidence>
<evidence type="ECO:0000256" key="1">
    <source>
        <dbReference type="ARBA" id="ARBA00004651"/>
    </source>
</evidence>
<dbReference type="InterPro" id="IPR050790">
    <property type="entry name" value="ExbB/TolQ_transport"/>
</dbReference>
<dbReference type="Pfam" id="PF01618">
    <property type="entry name" value="MotA_ExbB"/>
    <property type="match status" value="1"/>
</dbReference>
<comment type="caution">
    <text evidence="9">The sequence shown here is derived from an EMBL/GenBank/DDBJ whole genome shotgun (WGS) entry which is preliminary data.</text>
</comment>
<dbReference type="PANTHER" id="PTHR30625">
    <property type="entry name" value="PROTEIN TOLQ"/>
    <property type="match status" value="1"/>
</dbReference>
<proteinExistence type="inferred from homology"/>
<keyword evidence="4 7" id="KW-1133">Transmembrane helix</keyword>
<evidence type="ECO:0000256" key="7">
    <source>
        <dbReference type="SAM" id="Phobius"/>
    </source>
</evidence>
<evidence type="ECO:0000256" key="3">
    <source>
        <dbReference type="ARBA" id="ARBA00022692"/>
    </source>
</evidence>
<keyword evidence="6" id="KW-0653">Protein transport</keyword>
<dbReference type="AlphaFoldDB" id="A0A537KIV5"/>
<evidence type="ECO:0000313" key="10">
    <source>
        <dbReference type="Proteomes" id="UP000319353"/>
    </source>
</evidence>
<feature type="transmembrane region" description="Helical" evidence="7">
    <location>
        <begin position="163"/>
        <end position="191"/>
    </location>
</feature>
<comment type="similarity">
    <text evidence="6">Belongs to the exbB/tolQ family.</text>
</comment>
<dbReference type="PANTHER" id="PTHR30625:SF3">
    <property type="entry name" value="TOL-PAL SYSTEM PROTEIN TOLQ"/>
    <property type="match status" value="1"/>
</dbReference>
<name>A0A537KIV5_9BACT</name>
<dbReference type="GO" id="GO:0005886">
    <property type="term" value="C:plasma membrane"/>
    <property type="evidence" value="ECO:0007669"/>
    <property type="project" value="UniProtKB-SubCell"/>
</dbReference>
<keyword evidence="9" id="KW-0969">Cilium</keyword>
<keyword evidence="9" id="KW-0966">Cell projection</keyword>
<reference evidence="9 10" key="1">
    <citation type="journal article" date="2019" name="Nat. Microbiol.">
        <title>Mediterranean grassland soil C-N compound turnover is dependent on rainfall and depth, and is mediated by genomically divergent microorganisms.</title>
        <authorList>
            <person name="Diamond S."/>
            <person name="Andeer P.F."/>
            <person name="Li Z."/>
            <person name="Crits-Christoph A."/>
            <person name="Burstein D."/>
            <person name="Anantharaman K."/>
            <person name="Lane K.R."/>
            <person name="Thomas B.C."/>
            <person name="Pan C."/>
            <person name="Northen T.R."/>
            <person name="Banfield J.F."/>
        </authorList>
    </citation>
    <scope>NUCLEOTIDE SEQUENCE [LARGE SCALE GENOMIC DNA]</scope>
    <source>
        <strain evidence="9">NP_4</strain>
    </source>
</reference>
<keyword evidence="2" id="KW-1003">Cell membrane</keyword>
<keyword evidence="6" id="KW-0813">Transport</keyword>
<feature type="transmembrane region" description="Helical" evidence="7">
    <location>
        <begin position="124"/>
        <end position="151"/>
    </location>
</feature>
<gene>
    <name evidence="9" type="ORF">E6H01_14310</name>
</gene>
<evidence type="ECO:0000256" key="5">
    <source>
        <dbReference type="ARBA" id="ARBA00023136"/>
    </source>
</evidence>
<evidence type="ECO:0000256" key="2">
    <source>
        <dbReference type="ARBA" id="ARBA00022475"/>
    </source>
</evidence>
<sequence>MSYLELWQSMGLFAKSIVVVMLIMSLWYWTITFTKWWYLRKSQKQTAKFAPEFSRFLQEEQLDGAIALAEKYKISHVARVLGEALAEVKPLLRDRATITAADINSAERAVERQMLIITAELKRGLGILATVGATAPFVGLLGTTMGIVTAFQGMSAAGGGGSLAAITGGVAEALITTAFGLMVAIPAVWLYNFFTTKIDFLTVEMTYSSKELIDYLIKSVGSEFGRSIFTKEFQTQKASQTSGPINR</sequence>
<keyword evidence="5 7" id="KW-0472">Membrane</keyword>
<protein>
    <submittedName>
        <fullName evidence="9">Flagellar motor protein MotA</fullName>
    </submittedName>
</protein>
<evidence type="ECO:0000256" key="6">
    <source>
        <dbReference type="RuleBase" id="RU004057"/>
    </source>
</evidence>
<keyword evidence="9" id="KW-0282">Flagellum</keyword>
<dbReference type="GO" id="GO:0017038">
    <property type="term" value="P:protein import"/>
    <property type="evidence" value="ECO:0007669"/>
    <property type="project" value="TreeGrafter"/>
</dbReference>
<feature type="domain" description="MotA/TolQ/ExbB proton channel" evidence="8">
    <location>
        <begin position="98"/>
        <end position="205"/>
    </location>
</feature>
<dbReference type="EMBL" id="VBAL01000284">
    <property type="protein sequence ID" value="TMI95697.1"/>
    <property type="molecule type" value="Genomic_DNA"/>
</dbReference>
<comment type="subcellular location">
    <subcellularLocation>
        <location evidence="1">Cell membrane</location>
        <topology evidence="1">Multi-pass membrane protein</topology>
    </subcellularLocation>
    <subcellularLocation>
        <location evidence="6">Membrane</location>
        <topology evidence="6">Multi-pass membrane protein</topology>
    </subcellularLocation>
</comment>
<evidence type="ECO:0000313" key="9">
    <source>
        <dbReference type="EMBL" id="TMI95697.1"/>
    </source>
</evidence>
<keyword evidence="3 7" id="KW-0812">Transmembrane</keyword>